<comment type="caution">
    <text evidence="1">The sequence shown here is derived from an EMBL/GenBank/DDBJ whole genome shotgun (WGS) entry which is preliminary data.</text>
</comment>
<dbReference type="PANTHER" id="PTHR34853:SF1">
    <property type="entry name" value="LIPASE 5"/>
    <property type="match status" value="1"/>
</dbReference>
<evidence type="ECO:0008006" key="3">
    <source>
        <dbReference type="Google" id="ProtNLM"/>
    </source>
</evidence>
<dbReference type="PANTHER" id="PTHR34853">
    <property type="match status" value="1"/>
</dbReference>
<proteinExistence type="predicted"/>
<organism evidence="1 2">
    <name type="scientific">Alkalispirochaeta sphaeroplastigenens</name>
    <dbReference type="NCBI Taxonomy" id="1187066"/>
    <lineage>
        <taxon>Bacteria</taxon>
        <taxon>Pseudomonadati</taxon>
        <taxon>Spirochaetota</taxon>
        <taxon>Spirochaetia</taxon>
        <taxon>Spirochaetales</taxon>
        <taxon>Spirochaetaceae</taxon>
        <taxon>Alkalispirochaeta</taxon>
    </lineage>
</organism>
<protein>
    <recommendedName>
        <fullName evidence="3">Serine aminopeptidase S33 domain-containing protein</fullName>
    </recommendedName>
</protein>
<dbReference type="Proteomes" id="UP000237350">
    <property type="component" value="Unassembled WGS sequence"/>
</dbReference>
<dbReference type="EMBL" id="LPWH01000054">
    <property type="protein sequence ID" value="POR03276.1"/>
    <property type="molecule type" value="Genomic_DNA"/>
</dbReference>
<gene>
    <name evidence="1" type="ORF">AU468_05310</name>
</gene>
<dbReference type="GO" id="GO:0016042">
    <property type="term" value="P:lipid catabolic process"/>
    <property type="evidence" value="ECO:0007669"/>
    <property type="project" value="InterPro"/>
</dbReference>
<dbReference type="InterPro" id="IPR005152">
    <property type="entry name" value="Lipase_secreted"/>
</dbReference>
<dbReference type="GO" id="GO:0004806">
    <property type="term" value="F:triacylglycerol lipase activity"/>
    <property type="evidence" value="ECO:0007669"/>
    <property type="project" value="InterPro"/>
</dbReference>
<evidence type="ECO:0000313" key="2">
    <source>
        <dbReference type="Proteomes" id="UP000237350"/>
    </source>
</evidence>
<dbReference type="OrthoDB" id="60232at2"/>
<keyword evidence="2" id="KW-1185">Reference proteome</keyword>
<evidence type="ECO:0000313" key="1">
    <source>
        <dbReference type="EMBL" id="POR03276.1"/>
    </source>
</evidence>
<dbReference type="RefSeq" id="WP_103679832.1">
    <property type="nucleotide sequence ID" value="NZ_LPWH01000054.1"/>
</dbReference>
<sequence length="433" mass="48349">MKWLCRFGTIAPGGSARSVRPEAPGTRLLFWLFLWLFLWCFLWCFPTPAVAFQPREFALLPGDALQEIVSPREIDQAGADLFETAPAPRARYAVRIYQFRFPSRYPDGTPTEVELQVFIPEVPAAAIRGVYLFAPGSTGLIEPCRPSREHLAGIRWGLYRTHVLARAGQGMMGLMPDYIGFSDWHQVQPYFHASSEARVIFEALGALDTWLRPAFPRGIAPYTRVAAGFSQGGHAVLAAADRNSEQRPELALHGVIGYGATARIEPLLLSYHSLAPMIVHSFATHYGEDRFPPGEILRSPWAERLEEDTTRQCVGGMVQYYPDSPDELYHPSFLRALRGGSLARDYPGIHSLLEENSAGLAGHGVPLLLLQGELDGVITAARQEEYLGELRRQEASVDYRLYPGVGHDTRQVSFFHVQEWIDSLESGWIGELD</sequence>
<dbReference type="SUPFAM" id="SSF53474">
    <property type="entry name" value="alpha/beta-Hydrolases"/>
    <property type="match status" value="1"/>
</dbReference>
<reference evidence="2" key="1">
    <citation type="submission" date="2015-12" db="EMBL/GenBank/DDBJ databases">
        <authorList>
            <person name="Lodha T.D."/>
            <person name="Chintalapati S."/>
            <person name="Chintalapati V.R."/>
            <person name="Sravanthi T."/>
        </authorList>
    </citation>
    <scope>NUCLEOTIDE SEQUENCE [LARGE SCALE GENOMIC DNA]</scope>
    <source>
        <strain evidence="2">JC133</strain>
    </source>
</reference>
<dbReference type="AlphaFoldDB" id="A0A2S4JUU8"/>
<dbReference type="Gene3D" id="3.40.50.1820">
    <property type="entry name" value="alpha/beta hydrolase"/>
    <property type="match status" value="2"/>
</dbReference>
<name>A0A2S4JUU8_9SPIO</name>
<accession>A0A2S4JUU8</accession>
<dbReference type="InterPro" id="IPR029058">
    <property type="entry name" value="AB_hydrolase_fold"/>
</dbReference>